<dbReference type="InParanoid" id="A0A409WVF2"/>
<evidence type="ECO:0000256" key="3">
    <source>
        <dbReference type="ARBA" id="ARBA00022833"/>
    </source>
</evidence>
<keyword evidence="7" id="KW-1185">Reference proteome</keyword>
<dbReference type="PANTHER" id="PTHR39490:SF8">
    <property type="entry name" value="ZINC FINGER FYVE DOMAIN-CONTAINING PROTEIN 21"/>
    <property type="match status" value="1"/>
</dbReference>
<gene>
    <name evidence="6" type="ORF">CVT26_012928</name>
</gene>
<dbReference type="AlphaFoldDB" id="A0A409WVF2"/>
<dbReference type="InterPro" id="IPR011011">
    <property type="entry name" value="Znf_FYVE_PHD"/>
</dbReference>
<name>A0A409WVF2_9AGAR</name>
<keyword evidence="1" id="KW-0479">Metal-binding</keyword>
<dbReference type="InterPro" id="IPR013083">
    <property type="entry name" value="Znf_RING/FYVE/PHD"/>
</dbReference>
<keyword evidence="3" id="KW-0862">Zinc</keyword>
<evidence type="ECO:0000256" key="2">
    <source>
        <dbReference type="ARBA" id="ARBA00022771"/>
    </source>
</evidence>
<dbReference type="GO" id="GO:0008270">
    <property type="term" value="F:zinc ion binding"/>
    <property type="evidence" value="ECO:0007669"/>
    <property type="project" value="UniProtKB-KW"/>
</dbReference>
<dbReference type="Pfam" id="PF01363">
    <property type="entry name" value="FYVE"/>
    <property type="match status" value="1"/>
</dbReference>
<dbReference type="InterPro" id="IPR017455">
    <property type="entry name" value="Znf_FYVE-rel"/>
</dbReference>
<evidence type="ECO:0000313" key="7">
    <source>
        <dbReference type="Proteomes" id="UP000284706"/>
    </source>
</evidence>
<dbReference type="PROSITE" id="PS50178">
    <property type="entry name" value="ZF_FYVE"/>
    <property type="match status" value="1"/>
</dbReference>
<accession>A0A409WVF2</accession>
<feature type="domain" description="FYVE-type" evidence="5">
    <location>
        <begin position="40"/>
        <end position="91"/>
    </location>
</feature>
<dbReference type="Gene3D" id="3.30.40.10">
    <property type="entry name" value="Zinc/RING finger domain, C3HC4 (zinc finger)"/>
    <property type="match status" value="1"/>
</dbReference>
<evidence type="ECO:0000256" key="4">
    <source>
        <dbReference type="PROSITE-ProRule" id="PRU00091"/>
    </source>
</evidence>
<dbReference type="SUPFAM" id="SSF57903">
    <property type="entry name" value="FYVE/PHD zinc finger"/>
    <property type="match status" value="1"/>
</dbReference>
<organism evidence="6 7">
    <name type="scientific">Gymnopilus dilepis</name>
    <dbReference type="NCBI Taxonomy" id="231916"/>
    <lineage>
        <taxon>Eukaryota</taxon>
        <taxon>Fungi</taxon>
        <taxon>Dikarya</taxon>
        <taxon>Basidiomycota</taxon>
        <taxon>Agaricomycotina</taxon>
        <taxon>Agaricomycetes</taxon>
        <taxon>Agaricomycetidae</taxon>
        <taxon>Agaricales</taxon>
        <taxon>Agaricineae</taxon>
        <taxon>Hymenogastraceae</taxon>
        <taxon>Gymnopilus</taxon>
    </lineage>
</organism>
<dbReference type="EMBL" id="NHYE01004737">
    <property type="protein sequence ID" value="PPQ82510.1"/>
    <property type="molecule type" value="Genomic_DNA"/>
</dbReference>
<dbReference type="InterPro" id="IPR052113">
    <property type="entry name" value="FYVE-type_Zinc_Finger"/>
</dbReference>
<dbReference type="InterPro" id="IPR000306">
    <property type="entry name" value="Znf_FYVE"/>
</dbReference>
<proteinExistence type="predicted"/>
<dbReference type="SMART" id="SM00064">
    <property type="entry name" value="FYVE"/>
    <property type="match status" value="1"/>
</dbReference>
<evidence type="ECO:0000313" key="6">
    <source>
        <dbReference type="EMBL" id="PPQ82510.1"/>
    </source>
</evidence>
<comment type="caution">
    <text evidence="6">The sequence shown here is derived from an EMBL/GenBank/DDBJ whole genome shotgun (WGS) entry which is preliminary data.</text>
</comment>
<evidence type="ECO:0000256" key="1">
    <source>
        <dbReference type="ARBA" id="ARBA00022723"/>
    </source>
</evidence>
<dbReference type="Proteomes" id="UP000284706">
    <property type="component" value="Unassembled WGS sequence"/>
</dbReference>
<dbReference type="STRING" id="231916.A0A409WVF2"/>
<dbReference type="PANTHER" id="PTHR39490">
    <property type="entry name" value="ARRESTIN DOMAIN-CONTAINING PROTEIN D"/>
    <property type="match status" value="1"/>
</dbReference>
<evidence type="ECO:0000259" key="5">
    <source>
        <dbReference type="PROSITE" id="PS50178"/>
    </source>
</evidence>
<dbReference type="OrthoDB" id="660555at2759"/>
<protein>
    <recommendedName>
        <fullName evidence="5">FYVE-type domain-containing protein</fullName>
    </recommendedName>
</protein>
<sequence>MPSSPPIHAKHRQTVPPTVLLPRWLWKPGFLSPSCDGPQCSTSFGIFERQHHCRKCGKIFCNKCSSRIAPLIDVSRLDPCTIMKASTQELERMHRPPRVSSGPFRALFTLLDPEAIDKMHYDEKIPAQEDACELDVGDAELLQNVVKLGGIMRWTFTRNRKAKPVVFYGVDPDKLSTY</sequence>
<keyword evidence="2 4" id="KW-0863">Zinc-finger</keyword>
<reference evidence="6 7" key="1">
    <citation type="journal article" date="2018" name="Evol. Lett.">
        <title>Horizontal gene cluster transfer increased hallucinogenic mushroom diversity.</title>
        <authorList>
            <person name="Reynolds H.T."/>
            <person name="Vijayakumar V."/>
            <person name="Gluck-Thaler E."/>
            <person name="Korotkin H.B."/>
            <person name="Matheny P.B."/>
            <person name="Slot J.C."/>
        </authorList>
    </citation>
    <scope>NUCLEOTIDE SEQUENCE [LARGE SCALE GENOMIC DNA]</scope>
    <source>
        <strain evidence="6 7">SRW20</strain>
    </source>
</reference>